<dbReference type="InterPro" id="IPR001789">
    <property type="entry name" value="Sig_transdc_resp-reg_receiver"/>
</dbReference>
<keyword evidence="5" id="KW-1185">Reference proteome</keyword>
<proteinExistence type="predicted"/>
<dbReference type="InterPro" id="IPR011649">
    <property type="entry name" value="KaiB_domain"/>
</dbReference>
<evidence type="ECO:0000313" key="5">
    <source>
        <dbReference type="Proteomes" id="UP000030512"/>
    </source>
</evidence>
<dbReference type="PROSITE" id="PS50110">
    <property type="entry name" value="RESPONSE_REGULATORY"/>
    <property type="match status" value="1"/>
</dbReference>
<protein>
    <submittedName>
        <fullName evidence="4">Response regulator receiver protein</fullName>
    </submittedName>
</protein>
<evidence type="ECO:0000313" key="4">
    <source>
        <dbReference type="EMBL" id="AMK75260.1"/>
    </source>
</evidence>
<dbReference type="STRING" id="1538553.JT25_001955"/>
<accession>A0A140E4D6</accession>
<dbReference type="GO" id="GO:0048511">
    <property type="term" value="P:rhythmic process"/>
    <property type="evidence" value="ECO:0007669"/>
    <property type="project" value="InterPro"/>
</dbReference>
<dbReference type="InterPro" id="IPR050595">
    <property type="entry name" value="Bact_response_regulator"/>
</dbReference>
<dbReference type="Gene3D" id="3.40.30.10">
    <property type="entry name" value="Glutaredoxin"/>
    <property type="match status" value="1"/>
</dbReference>
<dbReference type="AlphaFoldDB" id="A0A140E4D6"/>
<dbReference type="RefSeq" id="WP_036272129.1">
    <property type="nucleotide sequence ID" value="NZ_CP014476.1"/>
</dbReference>
<dbReference type="Pfam" id="PF00072">
    <property type="entry name" value="Response_reg"/>
    <property type="match status" value="1"/>
</dbReference>
<evidence type="ECO:0000256" key="1">
    <source>
        <dbReference type="ARBA" id="ARBA00022553"/>
    </source>
</evidence>
<feature type="modified residue" description="4-aspartylphosphate" evidence="2">
    <location>
        <position position="53"/>
    </location>
</feature>
<dbReference type="SMART" id="SM01248">
    <property type="entry name" value="KaiB"/>
    <property type="match status" value="1"/>
</dbReference>
<dbReference type="SMART" id="SM00448">
    <property type="entry name" value="REC"/>
    <property type="match status" value="1"/>
</dbReference>
<reference evidence="4 5" key="1">
    <citation type="journal article" date="2015" name="Environ. Microbiol.">
        <title>Methane oxidation coupled to nitrate reduction under hypoxia by the Gammaproteobacterium Methylomonas denitrificans, sp. nov. type strain FJG1.</title>
        <authorList>
            <person name="Kits K.D."/>
            <person name="Klotz M.G."/>
            <person name="Stein L.Y."/>
        </authorList>
    </citation>
    <scope>NUCLEOTIDE SEQUENCE [LARGE SCALE GENOMIC DNA]</scope>
    <source>
        <strain evidence="4 5">FJG1</strain>
    </source>
</reference>
<dbReference type="Pfam" id="PF07689">
    <property type="entry name" value="KaiB"/>
    <property type="match status" value="1"/>
</dbReference>
<dbReference type="SUPFAM" id="SSF52833">
    <property type="entry name" value="Thioredoxin-like"/>
    <property type="match status" value="1"/>
</dbReference>
<feature type="domain" description="Response regulatory" evidence="3">
    <location>
        <begin position="4"/>
        <end position="121"/>
    </location>
</feature>
<dbReference type="InterPro" id="IPR011006">
    <property type="entry name" value="CheY-like_superfamily"/>
</dbReference>
<dbReference type="EMBL" id="CP014476">
    <property type="protein sequence ID" value="AMK75260.1"/>
    <property type="molecule type" value="Genomic_DNA"/>
</dbReference>
<keyword evidence="1 2" id="KW-0597">Phosphoprotein</keyword>
<dbReference type="KEGG" id="mdn:JT25_001955"/>
<dbReference type="Proteomes" id="UP000030512">
    <property type="component" value="Chromosome"/>
</dbReference>
<dbReference type="InterPro" id="IPR036249">
    <property type="entry name" value="Thioredoxin-like_sf"/>
</dbReference>
<sequence length="233" mass="25823">MVNNILVIDDDPAVRGAFKLILEEEGYHVREAENGLQGIAMVEADRPDLIFLDLRMPGIDGVETLRRLKALDNSLNVYIVTAFAAEFMDQLKDAHEEGLQFELASKPLSASQIRNIAQVVHIAKVHEGRRANHHKLVLTLYVVSLNPETRRLVEQISAVLAGIYEPGHWVFDVVEVLGMPEKALEKEIFATPMLVRDLPEPVLKLLGDLSRMSSVMAAITTQNVGTGVQTVIV</sequence>
<organism evidence="4 5">
    <name type="scientific">Methylomonas denitrificans</name>
    <dbReference type="NCBI Taxonomy" id="1538553"/>
    <lineage>
        <taxon>Bacteria</taxon>
        <taxon>Pseudomonadati</taxon>
        <taxon>Pseudomonadota</taxon>
        <taxon>Gammaproteobacteria</taxon>
        <taxon>Methylococcales</taxon>
        <taxon>Methylococcaceae</taxon>
        <taxon>Methylomonas</taxon>
    </lineage>
</organism>
<dbReference type="SUPFAM" id="SSF52172">
    <property type="entry name" value="CheY-like"/>
    <property type="match status" value="1"/>
</dbReference>
<evidence type="ECO:0000256" key="2">
    <source>
        <dbReference type="PROSITE-ProRule" id="PRU00169"/>
    </source>
</evidence>
<dbReference type="PANTHER" id="PTHR44591:SF3">
    <property type="entry name" value="RESPONSE REGULATORY DOMAIN-CONTAINING PROTEIN"/>
    <property type="match status" value="1"/>
</dbReference>
<name>A0A140E4D6_9GAMM</name>
<dbReference type="Gene3D" id="3.40.50.2300">
    <property type="match status" value="1"/>
</dbReference>
<gene>
    <name evidence="4" type="ORF">JT25_001955</name>
</gene>
<dbReference type="OrthoDB" id="9800897at2"/>
<evidence type="ECO:0000259" key="3">
    <source>
        <dbReference type="PROSITE" id="PS50110"/>
    </source>
</evidence>
<dbReference type="GO" id="GO:0000160">
    <property type="term" value="P:phosphorelay signal transduction system"/>
    <property type="evidence" value="ECO:0007669"/>
    <property type="project" value="InterPro"/>
</dbReference>
<dbReference type="PANTHER" id="PTHR44591">
    <property type="entry name" value="STRESS RESPONSE REGULATOR PROTEIN 1"/>
    <property type="match status" value="1"/>
</dbReference>